<proteinExistence type="predicted"/>
<organism evidence="1 2">
    <name type="scientific">Panagrolaimus sp. JU765</name>
    <dbReference type="NCBI Taxonomy" id="591449"/>
    <lineage>
        <taxon>Eukaryota</taxon>
        <taxon>Metazoa</taxon>
        <taxon>Ecdysozoa</taxon>
        <taxon>Nematoda</taxon>
        <taxon>Chromadorea</taxon>
        <taxon>Rhabditida</taxon>
        <taxon>Tylenchina</taxon>
        <taxon>Panagrolaimomorpha</taxon>
        <taxon>Panagrolaimoidea</taxon>
        <taxon>Panagrolaimidae</taxon>
        <taxon>Panagrolaimus</taxon>
    </lineage>
</organism>
<evidence type="ECO:0000313" key="1">
    <source>
        <dbReference type="Proteomes" id="UP000887576"/>
    </source>
</evidence>
<protein>
    <submittedName>
        <fullName evidence="2">Vitellogenin receptor</fullName>
    </submittedName>
</protein>
<evidence type="ECO:0000313" key="2">
    <source>
        <dbReference type="WBParaSite" id="JU765_v2.g3510.t1"/>
    </source>
</evidence>
<accession>A0AC34R5K0</accession>
<dbReference type="WBParaSite" id="JU765_v2.g3510.t1">
    <property type="protein sequence ID" value="JU765_v2.g3510.t1"/>
    <property type="gene ID" value="JU765_v2.g3510"/>
</dbReference>
<dbReference type="Proteomes" id="UP000887576">
    <property type="component" value="Unplaced"/>
</dbReference>
<sequence length="678" mass="76391">MNQRQNIFGFFIFLFVYVASSPCDINGEAAVIRCASDMVMQQFGVWTHANKMADQPYVTLPMRQVEQLCAKYDDFKQCSQFVDDQCRTSMLTNLMSLWNFVCAEDFTKSVKSNRECLDMAEDDPVIQRCLLEASEEFEKSSMNVTLSIAQKREQRCKLANRQIGCYTTFDYFKMCIDTVELHHKLLSFVTLNVSDLASCDLPGFAEIKNKFKSVEREKIRGTCTAEGCVCNEGFKYDNVTKNCVDVDECAEGISLCSQKCLNVEGSYECQCDPRFFKLGEDNRTCARIDSTPVWLYFAHGQSIWNLSETGRDFQLVRMGLQKTAMIDVDVKEQKIYYADIGANVIERKNIDGAFPQPIQTYEVDGVEGIAVDWVGRNLYSARRSNIFVQTLEGKYRKTLYKEKLVMPRALVVNPAEGMIYGTDWSSSAFIFKAAMDGSSFKKIVTENIVWPNAIAVDQYSGRLYWADAFLDTIQSTDLEGNHRRTIVSDPDAVPHVFGMAIADDNLYWTDWTYRGILRANKHSGLNITVLAQTALLPYGIKVYHPSVQPPHKNPCESMACSQLCLLNPDAQTGQCACSDGFQLDADGKACHSNCTNQEIICGGSDPKCISKKYLCDGVNQCADQADESHCPPRICLPGQFQCHDNKKCLQALSLCDGTPNCEDESDEKYCENSKPDRF</sequence>
<name>A0AC34R5K0_9BILA</name>
<reference evidence="2" key="1">
    <citation type="submission" date="2022-11" db="UniProtKB">
        <authorList>
            <consortium name="WormBaseParasite"/>
        </authorList>
    </citation>
    <scope>IDENTIFICATION</scope>
</reference>